<feature type="domain" description="C2H2-type" evidence="3">
    <location>
        <begin position="126"/>
        <end position="153"/>
    </location>
</feature>
<dbReference type="SMART" id="SM00355">
    <property type="entry name" value="ZnF_C2H2"/>
    <property type="match status" value="4"/>
</dbReference>
<reference evidence="4" key="2">
    <citation type="journal article" date="2023" name="BMC Genomics">
        <title>Pest status, molecular evolution, and epigenetic factors derived from the genome assembly of Frankliniella fusca, a thysanopteran phytovirus vector.</title>
        <authorList>
            <person name="Catto M.A."/>
            <person name="Labadie P.E."/>
            <person name="Jacobson A.L."/>
            <person name="Kennedy G.G."/>
            <person name="Srinivasan R."/>
            <person name="Hunt B.G."/>
        </authorList>
    </citation>
    <scope>NUCLEOTIDE SEQUENCE</scope>
    <source>
        <strain evidence="4">PL_HMW_Pooled</strain>
    </source>
</reference>
<evidence type="ECO:0000256" key="2">
    <source>
        <dbReference type="SAM" id="MobiDB-lite"/>
    </source>
</evidence>
<proteinExistence type="predicted"/>
<feature type="region of interest" description="Disordered" evidence="2">
    <location>
        <begin position="707"/>
        <end position="753"/>
    </location>
</feature>
<evidence type="ECO:0000259" key="3">
    <source>
        <dbReference type="PROSITE" id="PS50157"/>
    </source>
</evidence>
<feature type="region of interest" description="Disordered" evidence="2">
    <location>
        <begin position="154"/>
        <end position="186"/>
    </location>
</feature>
<keyword evidence="5" id="KW-1185">Reference proteome</keyword>
<feature type="compositionally biased region" description="Acidic residues" evidence="2">
    <location>
        <begin position="720"/>
        <end position="743"/>
    </location>
</feature>
<name>A0AAE1HFR6_9NEOP</name>
<dbReference type="InterPro" id="IPR013087">
    <property type="entry name" value="Znf_C2H2_type"/>
</dbReference>
<accession>A0AAE1HFR6</accession>
<dbReference type="PROSITE" id="PS50157">
    <property type="entry name" value="ZINC_FINGER_C2H2_2"/>
    <property type="match status" value="1"/>
</dbReference>
<dbReference type="PROSITE" id="PS00028">
    <property type="entry name" value="ZINC_FINGER_C2H2_1"/>
    <property type="match status" value="2"/>
</dbReference>
<reference evidence="4" key="1">
    <citation type="submission" date="2021-07" db="EMBL/GenBank/DDBJ databases">
        <authorList>
            <person name="Catto M.A."/>
            <person name="Jacobson A."/>
            <person name="Kennedy G."/>
            <person name="Labadie P."/>
            <person name="Hunt B.G."/>
            <person name="Srinivasan R."/>
        </authorList>
    </citation>
    <scope>NUCLEOTIDE SEQUENCE</scope>
    <source>
        <strain evidence="4">PL_HMW_Pooled</strain>
        <tissue evidence="4">Head</tissue>
    </source>
</reference>
<dbReference type="Gene3D" id="3.30.160.60">
    <property type="entry name" value="Classic Zinc Finger"/>
    <property type="match status" value="1"/>
</dbReference>
<comment type="caution">
    <text evidence="4">The sequence shown here is derived from an EMBL/GenBank/DDBJ whole genome shotgun (WGS) entry which is preliminary data.</text>
</comment>
<protein>
    <submittedName>
        <fullName evidence="4">Zinc finger protein 559</fullName>
    </submittedName>
</protein>
<sequence>MEQRRYLLCVHCFPYQYLPSVAHLNIHLRSRHSDQTLLSCGECKHKFQSVRSVIRHINSQHLESNDQNIAENSSTSSSVHETLRTAEVVDEKEYFCCIHCTPHIYLSTLREFKSHFQMCHDGLISVSCGLCRKLFLHKNSLIRHIERHIAEENGNMGGASQNSANDHDTAHSDTDSNDADGNQAEEGHQNAELNQTEYEINFQEEAANFLLKLRSSGNMTNTSIQTIIENVCTLLSNIMLKAQVSTKRFLNSCNVPPDDAEEFLKSEIFKPSNIFEGLLSTEGQLNYYCSKFGLVIPEELYLDSRIENRFNRSLRMFIATQVSETFQSVSLIDTLTLIVRNDYIRELILSERHSEDGVYRSYKDGTDFANNPFLQKHPFALRLVLYYDGLEIANALGSKDVIHSLGCFYFSIQNLPPSESSLLSAIFLVALCYAQDLKKPGAYGKVLAKFIAELKLLQTDEGVTIDLCNGEKFIIRACLCTLTADTLAALELLGFFTSSAAAMFCRVCMVSKQNLKEDTTAIGALRTSALHEEHVREVERRTASASLYGVKERSALSKVMRVPEDNVFDVFHDMVGVIQMVVKLVLYEFIMVRKLFSVKLFNSNINSFLYGKPDVKNKPSATFTRERLSSAGHTLKQYGSQTFCLLRVFPFIITNVDENDKYLKLIFQLQDILKIVFSFEVKERDICRLEALLYQFGSQFHQIFISPTPAPENVDNEGTISDDNDASEEDGENDEENEEEDVDDARPNRVGKQWKSRKLKKAINKMHHIMHYPQQIREKGPIIRLWCARYEGRHRIIRKHSAVQCNFKNPPKTMARMFQLSTLSAFLARSSPHAYDVKLSGAVSVQVKHSKYKEILVDEGLPEDSFVSIADSAEVCGEEFQSGLFVTLKQDESIQPLFAVIVDVIASLEEQTRVFLVVHKCVSTTFTATYNAYQITNEFEEDHIAVNLENLADHRPIAAWNPLDKLNNMELYLSPRTHYLICLFFYKLVF</sequence>
<evidence type="ECO:0000313" key="4">
    <source>
        <dbReference type="EMBL" id="KAK3920530.1"/>
    </source>
</evidence>
<keyword evidence="1" id="KW-0479">Metal-binding</keyword>
<evidence type="ECO:0000256" key="1">
    <source>
        <dbReference type="PROSITE-ProRule" id="PRU00042"/>
    </source>
</evidence>
<dbReference type="Proteomes" id="UP001219518">
    <property type="component" value="Unassembled WGS sequence"/>
</dbReference>
<dbReference type="AlphaFoldDB" id="A0AAE1HFR6"/>
<evidence type="ECO:0000313" key="5">
    <source>
        <dbReference type="Proteomes" id="UP001219518"/>
    </source>
</evidence>
<keyword evidence="1" id="KW-0863">Zinc-finger</keyword>
<dbReference type="EMBL" id="JAHWGI010001007">
    <property type="protein sequence ID" value="KAK3920530.1"/>
    <property type="molecule type" value="Genomic_DNA"/>
</dbReference>
<dbReference type="GO" id="GO:0008270">
    <property type="term" value="F:zinc ion binding"/>
    <property type="evidence" value="ECO:0007669"/>
    <property type="project" value="UniProtKB-KW"/>
</dbReference>
<gene>
    <name evidence="4" type="ORF">KUF71_009801</name>
</gene>
<organism evidence="4 5">
    <name type="scientific">Frankliniella fusca</name>
    <dbReference type="NCBI Taxonomy" id="407009"/>
    <lineage>
        <taxon>Eukaryota</taxon>
        <taxon>Metazoa</taxon>
        <taxon>Ecdysozoa</taxon>
        <taxon>Arthropoda</taxon>
        <taxon>Hexapoda</taxon>
        <taxon>Insecta</taxon>
        <taxon>Pterygota</taxon>
        <taxon>Neoptera</taxon>
        <taxon>Paraneoptera</taxon>
        <taxon>Thysanoptera</taxon>
        <taxon>Terebrantia</taxon>
        <taxon>Thripoidea</taxon>
        <taxon>Thripidae</taxon>
        <taxon>Frankliniella</taxon>
    </lineage>
</organism>
<keyword evidence="1" id="KW-0862">Zinc</keyword>
<feature type="compositionally biased region" description="Basic and acidic residues" evidence="2">
    <location>
        <begin position="165"/>
        <end position="174"/>
    </location>
</feature>